<gene>
    <name evidence="1" type="ORF">O181_045110</name>
</gene>
<name>A0A9Q3DL88_9BASI</name>
<accession>A0A9Q3DL88</accession>
<protein>
    <submittedName>
        <fullName evidence="1">Uncharacterized protein</fullName>
    </submittedName>
</protein>
<dbReference type="Proteomes" id="UP000765509">
    <property type="component" value="Unassembled WGS sequence"/>
</dbReference>
<evidence type="ECO:0000313" key="1">
    <source>
        <dbReference type="EMBL" id="MBW0505395.1"/>
    </source>
</evidence>
<proteinExistence type="predicted"/>
<evidence type="ECO:0000313" key="2">
    <source>
        <dbReference type="Proteomes" id="UP000765509"/>
    </source>
</evidence>
<sequence length="70" mass="7586">MDEPPIPGPSPSSEPHEDILTCEPEPEVAPTQSMEEPFACPTPPHSIITIDNTPVRFPLPPSAKLLSFPQ</sequence>
<organism evidence="1 2">
    <name type="scientific">Austropuccinia psidii MF-1</name>
    <dbReference type="NCBI Taxonomy" id="1389203"/>
    <lineage>
        <taxon>Eukaryota</taxon>
        <taxon>Fungi</taxon>
        <taxon>Dikarya</taxon>
        <taxon>Basidiomycota</taxon>
        <taxon>Pucciniomycotina</taxon>
        <taxon>Pucciniomycetes</taxon>
        <taxon>Pucciniales</taxon>
        <taxon>Sphaerophragmiaceae</taxon>
        <taxon>Austropuccinia</taxon>
    </lineage>
</organism>
<keyword evidence="2" id="KW-1185">Reference proteome</keyword>
<comment type="caution">
    <text evidence="1">The sequence shown here is derived from an EMBL/GenBank/DDBJ whole genome shotgun (WGS) entry which is preliminary data.</text>
</comment>
<reference evidence="1" key="1">
    <citation type="submission" date="2021-03" db="EMBL/GenBank/DDBJ databases">
        <title>Draft genome sequence of rust myrtle Austropuccinia psidii MF-1, a brazilian biotype.</title>
        <authorList>
            <person name="Quecine M.C."/>
            <person name="Pachon D.M.R."/>
            <person name="Bonatelli M.L."/>
            <person name="Correr F.H."/>
            <person name="Franceschini L.M."/>
            <person name="Leite T.F."/>
            <person name="Margarido G.R.A."/>
            <person name="Almeida C.A."/>
            <person name="Ferrarezi J.A."/>
            <person name="Labate C.A."/>
        </authorList>
    </citation>
    <scope>NUCLEOTIDE SEQUENCE</scope>
    <source>
        <strain evidence="1">MF-1</strain>
    </source>
</reference>
<dbReference type="EMBL" id="AVOT02018479">
    <property type="protein sequence ID" value="MBW0505395.1"/>
    <property type="molecule type" value="Genomic_DNA"/>
</dbReference>
<dbReference type="AlphaFoldDB" id="A0A9Q3DL88"/>